<proteinExistence type="predicted"/>
<reference evidence="1" key="1">
    <citation type="submission" date="2017-08" db="EMBL/GenBank/DDBJ databases">
        <authorList>
            <person name="Polle J.E."/>
            <person name="Barry K."/>
            <person name="Cushman J."/>
            <person name="Schmutz J."/>
            <person name="Tran D."/>
            <person name="Hathwaick L.T."/>
            <person name="Yim W.C."/>
            <person name="Jenkins J."/>
            <person name="Mckie-Krisberg Z.M."/>
            <person name="Prochnik S."/>
            <person name="Lindquist E."/>
            <person name="Dockter R.B."/>
            <person name="Adam C."/>
            <person name="Molina H."/>
            <person name="Bunkerborg J."/>
            <person name="Jin E."/>
            <person name="Buchheim M."/>
            <person name="Magnuson J."/>
        </authorList>
    </citation>
    <scope>NUCLEOTIDE SEQUENCE</scope>
    <source>
        <strain evidence="1">CCAP 19/18</strain>
    </source>
</reference>
<keyword evidence="2" id="KW-1185">Reference proteome</keyword>
<dbReference type="Proteomes" id="UP000815325">
    <property type="component" value="Unassembled WGS sequence"/>
</dbReference>
<dbReference type="InterPro" id="IPR053288">
    <property type="entry name" value="TGD_Bridge_Protein"/>
</dbReference>
<protein>
    <submittedName>
        <fullName evidence="1">Uncharacterized protein</fullName>
    </submittedName>
</protein>
<evidence type="ECO:0000313" key="2">
    <source>
        <dbReference type="Proteomes" id="UP000815325"/>
    </source>
</evidence>
<dbReference type="PANTHER" id="PTHR34201">
    <property type="entry name" value="GLYCINE-RICH PROTEIN"/>
    <property type="match status" value="1"/>
</dbReference>
<accession>A0ABQ7GR19</accession>
<comment type="caution">
    <text evidence="1">The sequence shown here is derived from an EMBL/GenBank/DDBJ whole genome shotgun (WGS) entry which is preliminary data.</text>
</comment>
<dbReference type="PROSITE" id="PS51257">
    <property type="entry name" value="PROKAR_LIPOPROTEIN"/>
    <property type="match status" value="1"/>
</dbReference>
<dbReference type="EMBL" id="MU069630">
    <property type="protein sequence ID" value="KAF5837055.1"/>
    <property type="molecule type" value="Genomic_DNA"/>
</dbReference>
<organism evidence="1 2">
    <name type="scientific">Dunaliella salina</name>
    <name type="common">Green alga</name>
    <name type="synonym">Protococcus salinus</name>
    <dbReference type="NCBI Taxonomy" id="3046"/>
    <lineage>
        <taxon>Eukaryota</taxon>
        <taxon>Viridiplantae</taxon>
        <taxon>Chlorophyta</taxon>
        <taxon>core chlorophytes</taxon>
        <taxon>Chlorophyceae</taxon>
        <taxon>CS clade</taxon>
        <taxon>Chlamydomonadales</taxon>
        <taxon>Dunaliellaceae</taxon>
        <taxon>Dunaliella</taxon>
    </lineage>
</organism>
<sequence length="109" mass="11060">MGGRRFAGGGVGFGFGAGCGFGVGWGFGGAPIGLGGMGAGGGCGVGFGLGMGYGAAFGSKYIVVDPEFNSVTQDKRPNWLRQLQDQAGILRFDREMANRNNNSKSSASQ</sequence>
<dbReference type="PANTHER" id="PTHR34201:SF12">
    <property type="entry name" value="PROTEIN TRIGALACTOSYLDIACYLGLYCEROL 5, CHLOROPLASTIC"/>
    <property type="match status" value="1"/>
</dbReference>
<evidence type="ECO:0000313" key="1">
    <source>
        <dbReference type="EMBL" id="KAF5837055.1"/>
    </source>
</evidence>
<name>A0ABQ7GR19_DUNSA</name>
<gene>
    <name evidence="1" type="ORF">DUNSADRAFT_4888</name>
</gene>